<gene>
    <name evidence="2" type="ORF">LVJ94_21805</name>
</gene>
<feature type="domain" description="Amidase" evidence="1">
    <location>
        <begin position="67"/>
        <end position="529"/>
    </location>
</feature>
<evidence type="ECO:0000313" key="3">
    <source>
        <dbReference type="Proteomes" id="UP001374803"/>
    </source>
</evidence>
<dbReference type="PANTHER" id="PTHR42678:SF34">
    <property type="entry name" value="OS04G0183300 PROTEIN"/>
    <property type="match status" value="1"/>
</dbReference>
<dbReference type="GO" id="GO:0004040">
    <property type="term" value="F:amidase activity"/>
    <property type="evidence" value="ECO:0007669"/>
    <property type="project" value="UniProtKB-EC"/>
</dbReference>
<dbReference type="SUPFAM" id="SSF75304">
    <property type="entry name" value="Amidase signature (AS) enzymes"/>
    <property type="match status" value="1"/>
</dbReference>
<dbReference type="EC" id="3.5.1.4" evidence="2"/>
<dbReference type="PANTHER" id="PTHR42678">
    <property type="entry name" value="AMIDASE"/>
    <property type="match status" value="1"/>
</dbReference>
<reference evidence="2" key="1">
    <citation type="submission" date="2021-12" db="EMBL/GenBank/DDBJ databases">
        <title>Discovery of the Pendulisporaceae a myxobacterial family with distinct sporulation behavior and unique specialized metabolism.</title>
        <authorList>
            <person name="Garcia R."/>
            <person name="Popoff A."/>
            <person name="Bader C.D."/>
            <person name="Loehr J."/>
            <person name="Walesch S."/>
            <person name="Walt C."/>
            <person name="Boldt J."/>
            <person name="Bunk B."/>
            <person name="Haeckl F.J.F.P.J."/>
            <person name="Gunesch A.P."/>
            <person name="Birkelbach J."/>
            <person name="Nuebel U."/>
            <person name="Pietschmann T."/>
            <person name="Bach T."/>
            <person name="Mueller R."/>
        </authorList>
    </citation>
    <scope>NUCLEOTIDE SEQUENCE</scope>
    <source>
        <strain evidence="2">MSr11367</strain>
    </source>
</reference>
<dbReference type="Gene3D" id="3.90.1300.10">
    <property type="entry name" value="Amidase signature (AS) domain"/>
    <property type="match status" value="1"/>
</dbReference>
<name>A0ABZ2LLY8_9BACT</name>
<organism evidence="2 3">
    <name type="scientific">Pendulispora rubella</name>
    <dbReference type="NCBI Taxonomy" id="2741070"/>
    <lineage>
        <taxon>Bacteria</taxon>
        <taxon>Pseudomonadati</taxon>
        <taxon>Myxococcota</taxon>
        <taxon>Myxococcia</taxon>
        <taxon>Myxococcales</taxon>
        <taxon>Sorangiineae</taxon>
        <taxon>Pendulisporaceae</taxon>
        <taxon>Pendulispora</taxon>
    </lineage>
</organism>
<keyword evidence="3" id="KW-1185">Reference proteome</keyword>
<dbReference type="Pfam" id="PF01425">
    <property type="entry name" value="Amidase"/>
    <property type="match status" value="1"/>
</dbReference>
<proteinExistence type="predicted"/>
<dbReference type="PROSITE" id="PS51257">
    <property type="entry name" value="PROKAR_LIPOPROTEIN"/>
    <property type="match status" value="1"/>
</dbReference>
<dbReference type="InterPro" id="IPR023631">
    <property type="entry name" value="Amidase_dom"/>
</dbReference>
<accession>A0ABZ2LLY8</accession>
<dbReference type="InterPro" id="IPR036928">
    <property type="entry name" value="AS_sf"/>
</dbReference>
<dbReference type="EMBL" id="CP089983">
    <property type="protein sequence ID" value="WXB09852.1"/>
    <property type="molecule type" value="Genomic_DNA"/>
</dbReference>
<dbReference type="RefSeq" id="WP_394839525.1">
    <property type="nucleotide sequence ID" value="NZ_CP089929.1"/>
</dbReference>
<protein>
    <submittedName>
        <fullName evidence="2">Amidase</fullName>
        <ecNumber evidence="2">3.5.1.4</ecNumber>
    </submittedName>
</protein>
<keyword evidence="2" id="KW-0378">Hydrolase</keyword>
<evidence type="ECO:0000313" key="2">
    <source>
        <dbReference type="EMBL" id="WXB09852.1"/>
    </source>
</evidence>
<dbReference type="Proteomes" id="UP001374803">
    <property type="component" value="Chromosome"/>
</dbReference>
<sequence>MDRRAFLGATISGILAQFGSGCARNPGAAPHLTSAPRPRALRLEELEEATIADLSGRMARGDCSSRELVDAYLARIEAIDRKGPALKSVLEINPDAQAIATRLDEERRSKGARGPLHGIPLLVKDNIDTGDRMQTTAGSLALLGTPALRDAHVVARLREAGAVILGKTNLSEWANMRDSHSVSGWSGRGGLTKNPYVLNRNASGSSSGSASAIAANLAAAALGTETDGSIVSPAQLCGLVGLKPTVGLVSRAGIIPIAHSQDTAGPMTRTVADAAIVLGAIAGADARDPATSGARVERDYTRFLSKDGARGARIGVLRGERWMTPPLMATLDDAVAALRKLGATVVEIEAHAPAEAARAGARALGDIAKAVEDPEVEVLLYELKADMAAYLATRTNQPLRTLDDLVKFNVQRAREEMPWFRQDLFDRALKKGPLDTPAYREALAACRKLARDEGIDRTVRENKLDAIMTLTGGVAWATDLVNGDAITGSMSTLAAVAGYPSITVPCGAVHGLPAGVLLFGPAWSEPSLLRIAYAYEQATHLRTKPTYLPSIEN</sequence>
<dbReference type="NCBIfam" id="NF006006">
    <property type="entry name" value="PRK08137.1"/>
    <property type="match status" value="1"/>
</dbReference>
<evidence type="ECO:0000259" key="1">
    <source>
        <dbReference type="Pfam" id="PF01425"/>
    </source>
</evidence>